<gene>
    <name evidence="2" type="ORF">ACN38_g12869</name>
</gene>
<dbReference type="AlphaFoldDB" id="A0A0M9W9V7"/>
<dbReference type="InterPro" id="IPR011051">
    <property type="entry name" value="RmlC_Cupin_sf"/>
</dbReference>
<comment type="caution">
    <text evidence="2">The sequence shown here is derived from an EMBL/GenBank/DDBJ whole genome shotgun (WGS) entry which is preliminary data.</text>
</comment>
<dbReference type="Proteomes" id="UP000037696">
    <property type="component" value="Unassembled WGS sequence"/>
</dbReference>
<reference evidence="2 3" key="1">
    <citation type="submission" date="2015-08" db="EMBL/GenBank/DDBJ databases">
        <title>Genome sequencing of Penicillium nordicum.</title>
        <authorList>
            <person name="Nguyen H.D."/>
            <person name="Seifert K.A."/>
        </authorList>
    </citation>
    <scope>NUCLEOTIDE SEQUENCE [LARGE SCALE GENOMIC DNA]</scope>
    <source>
        <strain evidence="2 3">DAOMC 185683</strain>
    </source>
</reference>
<sequence length="379" mass="41276">MYFLLVVFITLAAGISHGQPSTTPGKLSTASLSDLYVENAPDYLRPYVIPHYANSHAVSVGSQVYRFMVTGPSSDYAFTLMSTSAPVSTELGVLPHIHQKHYENFYNLKGRFQLWADKGNSGQQARLLSQGDYGSVPRNTTHTFQVLDPDTEMIGAIVPGGFEDLFYTLGTNFTSSTNTPYIPAASSSDSTSGGSDASTISALQQFDVYSRLDFVPRRDLINGTAPSGTEWHTGSNSLGAPATPYFIANGYGPKYLNSRYGYQIVQPLVTPTQAQDVNFTQSTITISRLQSNITAPVYSQSGSSAFQVVEGILKIKIGDYPTAMLTTGDVAFIPGNVSYSYRSDVFFTKVLYVSRGIDGLDQKLIKGGKHWDFPTFPKD</sequence>
<protein>
    <recommendedName>
        <fullName evidence="4">Quercetin 2,3-dioxygenase</fullName>
    </recommendedName>
</protein>
<dbReference type="CDD" id="cd20281">
    <property type="entry name" value="cupin_QDO_C"/>
    <property type="match status" value="1"/>
</dbReference>
<feature type="chain" id="PRO_5005839562" description="Quercetin 2,3-dioxygenase" evidence="1">
    <location>
        <begin position="19"/>
        <end position="379"/>
    </location>
</feature>
<keyword evidence="3" id="KW-1185">Reference proteome</keyword>
<evidence type="ECO:0000313" key="2">
    <source>
        <dbReference type="EMBL" id="KOS36393.1"/>
    </source>
</evidence>
<feature type="signal peptide" evidence="1">
    <location>
        <begin position="1"/>
        <end position="18"/>
    </location>
</feature>
<dbReference type="InterPro" id="IPR014710">
    <property type="entry name" value="RmlC-like_jellyroll"/>
</dbReference>
<dbReference type="EMBL" id="LHQQ01000469">
    <property type="protein sequence ID" value="KOS36393.1"/>
    <property type="molecule type" value="Genomic_DNA"/>
</dbReference>
<dbReference type="Gene3D" id="2.60.120.10">
    <property type="entry name" value="Jelly Rolls"/>
    <property type="match status" value="2"/>
</dbReference>
<name>A0A0M9W9V7_9EURO</name>
<dbReference type="PANTHER" id="PTHR43346:SF1">
    <property type="entry name" value="QUERCETIN 2,3-DIOXYGENASE-RELATED"/>
    <property type="match status" value="1"/>
</dbReference>
<dbReference type="STRING" id="229535.A0A0M9W9V7"/>
<keyword evidence="1" id="KW-0732">Signal</keyword>
<evidence type="ECO:0008006" key="4">
    <source>
        <dbReference type="Google" id="ProtNLM"/>
    </source>
</evidence>
<dbReference type="OrthoDB" id="5370773at2759"/>
<evidence type="ECO:0000313" key="3">
    <source>
        <dbReference type="Proteomes" id="UP000037696"/>
    </source>
</evidence>
<accession>A0A0M9W9V7</accession>
<dbReference type="PANTHER" id="PTHR43346">
    <property type="entry name" value="LIGAND BINDING DOMAIN PROTEIN, PUTATIVE (AFU_ORTHOLOGUE AFUA_6G14370)-RELATED"/>
    <property type="match status" value="1"/>
</dbReference>
<evidence type="ECO:0000256" key="1">
    <source>
        <dbReference type="SAM" id="SignalP"/>
    </source>
</evidence>
<organism evidence="2 3">
    <name type="scientific">Penicillium nordicum</name>
    <dbReference type="NCBI Taxonomy" id="229535"/>
    <lineage>
        <taxon>Eukaryota</taxon>
        <taxon>Fungi</taxon>
        <taxon>Dikarya</taxon>
        <taxon>Ascomycota</taxon>
        <taxon>Pezizomycotina</taxon>
        <taxon>Eurotiomycetes</taxon>
        <taxon>Eurotiomycetidae</taxon>
        <taxon>Eurotiales</taxon>
        <taxon>Aspergillaceae</taxon>
        <taxon>Penicillium</taxon>
    </lineage>
</organism>
<dbReference type="SUPFAM" id="SSF51182">
    <property type="entry name" value="RmlC-like cupins"/>
    <property type="match status" value="1"/>
</dbReference>
<proteinExistence type="predicted"/>
<dbReference type="InterPro" id="IPR052538">
    <property type="entry name" value="Flavonoid_dioxygenase-like"/>
</dbReference>
<dbReference type="CDD" id="cd02215">
    <property type="entry name" value="cupin_QDO_N_C"/>
    <property type="match status" value="1"/>
</dbReference>